<accession>A0AAP0BEF4</accession>
<dbReference type="Pfam" id="PF00270">
    <property type="entry name" value="DEAD"/>
    <property type="match status" value="1"/>
</dbReference>
<dbReference type="PANTHER" id="PTHR47957">
    <property type="entry name" value="ATP-DEPENDENT HELICASE HRQ1"/>
    <property type="match status" value="1"/>
</dbReference>
<keyword evidence="2" id="KW-0067">ATP-binding</keyword>
<dbReference type="GO" id="GO:0003676">
    <property type="term" value="F:nucleic acid binding"/>
    <property type="evidence" value="ECO:0007669"/>
    <property type="project" value="InterPro"/>
</dbReference>
<evidence type="ECO:0000256" key="1">
    <source>
        <dbReference type="ARBA" id="ARBA00022741"/>
    </source>
</evidence>
<dbReference type="AlphaFoldDB" id="A0AAP0BEF4"/>
<dbReference type="InterPro" id="IPR055227">
    <property type="entry name" value="HRQ1_WHD"/>
</dbReference>
<evidence type="ECO:0000256" key="2">
    <source>
        <dbReference type="ARBA" id="ARBA00022840"/>
    </source>
</evidence>
<dbReference type="Gene3D" id="3.40.50.300">
    <property type="entry name" value="P-loop containing nucleotide triphosphate hydrolases"/>
    <property type="match status" value="2"/>
</dbReference>
<dbReference type="SMART" id="SM00487">
    <property type="entry name" value="DEXDc"/>
    <property type="match status" value="1"/>
</dbReference>
<keyword evidence="1" id="KW-0547">Nucleotide-binding</keyword>
<dbReference type="EMBL" id="JBBWWQ010000010">
    <property type="protein sequence ID" value="KAK8936766.1"/>
    <property type="molecule type" value="Genomic_DNA"/>
</dbReference>
<comment type="caution">
    <text evidence="5">The sequence shown here is derived from an EMBL/GenBank/DDBJ whole genome shotgun (WGS) entry which is preliminary data.</text>
</comment>
<dbReference type="InterPro" id="IPR001650">
    <property type="entry name" value="Helicase_C-like"/>
</dbReference>
<dbReference type="CDD" id="cd18797">
    <property type="entry name" value="SF2_C_Hrq"/>
    <property type="match status" value="1"/>
</dbReference>
<dbReference type="Pfam" id="PF22982">
    <property type="entry name" value="WHD_HRQ1"/>
    <property type="match status" value="1"/>
</dbReference>
<organism evidence="5 6">
    <name type="scientific">Platanthera zijinensis</name>
    <dbReference type="NCBI Taxonomy" id="2320716"/>
    <lineage>
        <taxon>Eukaryota</taxon>
        <taxon>Viridiplantae</taxon>
        <taxon>Streptophyta</taxon>
        <taxon>Embryophyta</taxon>
        <taxon>Tracheophyta</taxon>
        <taxon>Spermatophyta</taxon>
        <taxon>Magnoliopsida</taxon>
        <taxon>Liliopsida</taxon>
        <taxon>Asparagales</taxon>
        <taxon>Orchidaceae</taxon>
        <taxon>Orchidoideae</taxon>
        <taxon>Orchideae</taxon>
        <taxon>Orchidinae</taxon>
        <taxon>Platanthera</taxon>
    </lineage>
</organism>
<dbReference type="GO" id="GO:0005524">
    <property type="term" value="F:ATP binding"/>
    <property type="evidence" value="ECO:0007669"/>
    <property type="project" value="UniProtKB-KW"/>
</dbReference>
<dbReference type="InterPro" id="IPR027417">
    <property type="entry name" value="P-loop_NTPase"/>
</dbReference>
<reference evidence="5 6" key="1">
    <citation type="journal article" date="2022" name="Nat. Plants">
        <title>Genomes of leafy and leafless Platanthera orchids illuminate the evolution of mycoheterotrophy.</title>
        <authorList>
            <person name="Li M.H."/>
            <person name="Liu K.W."/>
            <person name="Li Z."/>
            <person name="Lu H.C."/>
            <person name="Ye Q.L."/>
            <person name="Zhang D."/>
            <person name="Wang J.Y."/>
            <person name="Li Y.F."/>
            <person name="Zhong Z.M."/>
            <person name="Liu X."/>
            <person name="Yu X."/>
            <person name="Liu D.K."/>
            <person name="Tu X.D."/>
            <person name="Liu B."/>
            <person name="Hao Y."/>
            <person name="Liao X.Y."/>
            <person name="Jiang Y.T."/>
            <person name="Sun W.H."/>
            <person name="Chen J."/>
            <person name="Chen Y.Q."/>
            <person name="Ai Y."/>
            <person name="Zhai J.W."/>
            <person name="Wu S.S."/>
            <person name="Zhou Z."/>
            <person name="Hsiao Y.Y."/>
            <person name="Wu W.L."/>
            <person name="Chen Y.Y."/>
            <person name="Lin Y.F."/>
            <person name="Hsu J.L."/>
            <person name="Li C.Y."/>
            <person name="Wang Z.W."/>
            <person name="Zhao X."/>
            <person name="Zhong W.Y."/>
            <person name="Ma X.K."/>
            <person name="Ma L."/>
            <person name="Huang J."/>
            <person name="Chen G.Z."/>
            <person name="Huang M.Z."/>
            <person name="Huang L."/>
            <person name="Peng D.H."/>
            <person name="Luo Y.B."/>
            <person name="Zou S.Q."/>
            <person name="Chen S.P."/>
            <person name="Lan S."/>
            <person name="Tsai W.C."/>
            <person name="Van de Peer Y."/>
            <person name="Liu Z.J."/>
        </authorList>
    </citation>
    <scope>NUCLEOTIDE SEQUENCE [LARGE SCALE GENOMIC DNA]</scope>
    <source>
        <strain evidence="5">Lor287</strain>
    </source>
</reference>
<dbReference type="PANTHER" id="PTHR47957:SF3">
    <property type="entry name" value="ATP-DEPENDENT HELICASE HRQ1"/>
    <property type="match status" value="1"/>
</dbReference>
<dbReference type="Proteomes" id="UP001418222">
    <property type="component" value="Unassembled WGS sequence"/>
</dbReference>
<gene>
    <name evidence="5" type="ORF">KSP39_PZI012054</name>
</gene>
<dbReference type="CDD" id="cd17923">
    <property type="entry name" value="DEXHc_Hrq1-like"/>
    <property type="match status" value="1"/>
</dbReference>
<feature type="domain" description="Helicase ATP-binding" evidence="3">
    <location>
        <begin position="106"/>
        <end position="287"/>
    </location>
</feature>
<sequence length="841" mass="93948">MPSVPSMEDILALQFSYSVQECSNFKKAKSGTSRSKCCLTNHLRPTEMIDHLRKVMGIFGQVVHIEEIKAKLAVHVNVPDSLADVSMAALKRIGISKLYSHQSEALHSSLSGNNVVVATSTSSGKSLCYNIPVIESLSKDMDACALYIFPTKALAQDQMRALTKMTSGLDFDFSIGIYDGDTSQTHRAWIRDNSRVVITNPDMLHLSILPYHVKYQRILSNLRIIVIDEAHIYKGAFGCHTALILRRLRRICLPVYGSNPLFIFCTATSANPCEHAMELAGLKSVQLIEIDGSPSGVKHFMLWNPPLQLEFKTSKKNSAISLNPESATRRTSPILEASHLFAEMVQHGIRCITFCKTRRLSELVLCYTREILQETAPGLVDSIRVYRGGYTPQDRRRIEADLFEGKLRGVAATNALELGIDVGYIDATLHLGFPGSVASLRQQAGRSGRRSTPSLAIYIAFEGPLDQYFMRFPEKIFKRSVEHCQVDSHNEKVLEQHIACAALELPLSSQYDEKYFGPLLDQAIISLKSKGYLVTNPEVSTAETWSYVGPEDKPAAAVSIRSIEVNRYRIIDMQSNEILEEIEESKAFFQVYEGAVYMHQGDTYLVKSLELLQMIAFCQKADLKYYTKTRDYRDIHVVGGDLAYPQGMTTEFASRRKTTAKVNACTVTTNWFGFYRIWRISNQIFDRIDLSLPSYSYKSQAAWIRVPQSVKVAIQKNSLSYRAGLHAASHALLNVVPLYMMCNTSDIGTECANPHETRDIPERLLLYDQHSGGIGLSAQIQRLFHELLVAALELVSTCSCLHTAGCPNCVQVLSCGEYNEVLDKKASIIVLEGVLEAENSL</sequence>
<keyword evidence="6" id="KW-1185">Reference proteome</keyword>
<dbReference type="Pfam" id="PF00271">
    <property type="entry name" value="Helicase_C"/>
    <property type="match status" value="1"/>
</dbReference>
<dbReference type="InterPro" id="IPR011545">
    <property type="entry name" value="DEAD/DEAH_box_helicase_dom"/>
</dbReference>
<evidence type="ECO:0000259" key="3">
    <source>
        <dbReference type="PROSITE" id="PS51192"/>
    </source>
</evidence>
<name>A0AAP0BEF4_9ASPA</name>
<dbReference type="PROSITE" id="PS51192">
    <property type="entry name" value="HELICASE_ATP_BIND_1"/>
    <property type="match status" value="1"/>
</dbReference>
<dbReference type="PROSITE" id="PS51194">
    <property type="entry name" value="HELICASE_CTER"/>
    <property type="match status" value="1"/>
</dbReference>
<dbReference type="SMART" id="SM00490">
    <property type="entry name" value="HELICc"/>
    <property type="match status" value="1"/>
</dbReference>
<evidence type="ECO:0000313" key="5">
    <source>
        <dbReference type="EMBL" id="KAK8936766.1"/>
    </source>
</evidence>
<dbReference type="GO" id="GO:0005634">
    <property type="term" value="C:nucleus"/>
    <property type="evidence" value="ECO:0007669"/>
    <property type="project" value="TreeGrafter"/>
</dbReference>
<dbReference type="GO" id="GO:0043138">
    <property type="term" value="F:3'-5' DNA helicase activity"/>
    <property type="evidence" value="ECO:0007669"/>
    <property type="project" value="TreeGrafter"/>
</dbReference>
<dbReference type="SUPFAM" id="SSF52540">
    <property type="entry name" value="P-loop containing nucleoside triphosphate hydrolases"/>
    <property type="match status" value="1"/>
</dbReference>
<dbReference type="GO" id="GO:0036297">
    <property type="term" value="P:interstrand cross-link repair"/>
    <property type="evidence" value="ECO:0007669"/>
    <property type="project" value="TreeGrafter"/>
</dbReference>
<dbReference type="Pfam" id="PF09369">
    <property type="entry name" value="MZB"/>
    <property type="match status" value="1"/>
</dbReference>
<dbReference type="InterPro" id="IPR018973">
    <property type="entry name" value="MZB"/>
</dbReference>
<dbReference type="InterPro" id="IPR014001">
    <property type="entry name" value="Helicase_ATP-bd"/>
</dbReference>
<evidence type="ECO:0000259" key="4">
    <source>
        <dbReference type="PROSITE" id="PS51194"/>
    </source>
</evidence>
<dbReference type="GO" id="GO:0006289">
    <property type="term" value="P:nucleotide-excision repair"/>
    <property type="evidence" value="ECO:0007669"/>
    <property type="project" value="TreeGrafter"/>
</dbReference>
<proteinExistence type="predicted"/>
<protein>
    <submittedName>
        <fullName evidence="5">Uncharacterized protein</fullName>
    </submittedName>
</protein>
<feature type="domain" description="Helicase C-terminal" evidence="4">
    <location>
        <begin position="343"/>
        <end position="494"/>
    </location>
</feature>
<evidence type="ECO:0000313" key="6">
    <source>
        <dbReference type="Proteomes" id="UP001418222"/>
    </source>
</evidence>